<feature type="non-terminal residue" evidence="2">
    <location>
        <position position="41"/>
    </location>
</feature>
<dbReference type="EMBL" id="BGPR01103445">
    <property type="protein sequence ID" value="GBM66427.1"/>
    <property type="molecule type" value="Genomic_DNA"/>
</dbReference>
<keyword evidence="3" id="KW-1185">Reference proteome</keyword>
<evidence type="ECO:0000313" key="3">
    <source>
        <dbReference type="Proteomes" id="UP000499080"/>
    </source>
</evidence>
<dbReference type="Proteomes" id="UP000499080">
    <property type="component" value="Unassembled WGS sequence"/>
</dbReference>
<evidence type="ECO:0000256" key="1">
    <source>
        <dbReference type="SAM" id="MobiDB-lite"/>
    </source>
</evidence>
<sequence length="41" mass="4441">MDTSRLLKRGPSRKAKVGRLSSASALPPNDCRYSALVDPPE</sequence>
<feature type="compositionally biased region" description="Basic residues" evidence="1">
    <location>
        <begin position="1"/>
        <end position="17"/>
    </location>
</feature>
<proteinExistence type="predicted"/>
<organism evidence="2 3">
    <name type="scientific">Araneus ventricosus</name>
    <name type="common">Orbweaver spider</name>
    <name type="synonym">Epeira ventricosa</name>
    <dbReference type="NCBI Taxonomy" id="182803"/>
    <lineage>
        <taxon>Eukaryota</taxon>
        <taxon>Metazoa</taxon>
        <taxon>Ecdysozoa</taxon>
        <taxon>Arthropoda</taxon>
        <taxon>Chelicerata</taxon>
        <taxon>Arachnida</taxon>
        <taxon>Araneae</taxon>
        <taxon>Araneomorphae</taxon>
        <taxon>Entelegynae</taxon>
        <taxon>Araneoidea</taxon>
        <taxon>Araneidae</taxon>
        <taxon>Araneus</taxon>
    </lineage>
</organism>
<dbReference type="AlphaFoldDB" id="A0A4Y2HM57"/>
<name>A0A4Y2HM57_ARAVE</name>
<evidence type="ECO:0000313" key="2">
    <source>
        <dbReference type="EMBL" id="GBM66427.1"/>
    </source>
</evidence>
<gene>
    <name evidence="2" type="ORF">AVEN_135708_1</name>
</gene>
<accession>A0A4Y2HM57</accession>
<reference evidence="2 3" key="1">
    <citation type="journal article" date="2019" name="Sci. Rep.">
        <title>Orb-weaving spider Araneus ventricosus genome elucidates the spidroin gene catalogue.</title>
        <authorList>
            <person name="Kono N."/>
            <person name="Nakamura H."/>
            <person name="Ohtoshi R."/>
            <person name="Moran D.A.P."/>
            <person name="Shinohara A."/>
            <person name="Yoshida Y."/>
            <person name="Fujiwara M."/>
            <person name="Mori M."/>
            <person name="Tomita M."/>
            <person name="Arakawa K."/>
        </authorList>
    </citation>
    <scope>NUCLEOTIDE SEQUENCE [LARGE SCALE GENOMIC DNA]</scope>
</reference>
<protein>
    <submittedName>
        <fullName evidence="2">Uncharacterized protein</fullName>
    </submittedName>
</protein>
<comment type="caution">
    <text evidence="2">The sequence shown here is derived from an EMBL/GenBank/DDBJ whole genome shotgun (WGS) entry which is preliminary data.</text>
</comment>
<feature type="region of interest" description="Disordered" evidence="1">
    <location>
        <begin position="1"/>
        <end position="41"/>
    </location>
</feature>